<evidence type="ECO:0000313" key="1">
    <source>
        <dbReference type="EMBL" id="KFF23669.1"/>
    </source>
</evidence>
<protein>
    <recommendedName>
        <fullName evidence="3">DUF4258 domain-containing protein</fullName>
    </recommendedName>
</protein>
<dbReference type="Proteomes" id="UP000028719">
    <property type="component" value="Unassembled WGS sequence"/>
</dbReference>
<evidence type="ECO:0000313" key="2">
    <source>
        <dbReference type="Proteomes" id="UP000028719"/>
    </source>
</evidence>
<gene>
    <name evidence="1" type="ORF">IW16_25840</name>
</gene>
<accession>A0ABR4UGV8</accession>
<name>A0ABR4UGV8_9FLAO</name>
<comment type="caution">
    <text evidence="1">The sequence shown here is derived from an EMBL/GenBank/DDBJ whole genome shotgun (WGS) entry which is preliminary data.</text>
</comment>
<evidence type="ECO:0008006" key="3">
    <source>
        <dbReference type="Google" id="ProtNLM"/>
    </source>
</evidence>
<dbReference type="EMBL" id="JPRI01000012">
    <property type="protein sequence ID" value="KFF23669.1"/>
    <property type="molecule type" value="Genomic_DNA"/>
</dbReference>
<organism evidence="1 2">
    <name type="scientific">Chryseobacterium vrystaatense</name>
    <dbReference type="NCBI Taxonomy" id="307480"/>
    <lineage>
        <taxon>Bacteria</taxon>
        <taxon>Pseudomonadati</taxon>
        <taxon>Bacteroidota</taxon>
        <taxon>Flavobacteriia</taxon>
        <taxon>Flavobacteriales</taxon>
        <taxon>Weeksellaceae</taxon>
        <taxon>Chryseobacterium group</taxon>
        <taxon>Chryseobacterium</taxon>
    </lineage>
</organism>
<reference evidence="1 2" key="1">
    <citation type="submission" date="2014-07" db="EMBL/GenBank/DDBJ databases">
        <title>Genome of Chryseobacterium vrystaatense LMG 22846.</title>
        <authorList>
            <person name="Pipes S.E."/>
            <person name="Stropko S.J."/>
            <person name="Newman J.D."/>
        </authorList>
    </citation>
    <scope>NUCLEOTIDE SEQUENCE [LARGE SCALE GENOMIC DNA]</scope>
    <source>
        <strain evidence="1 2">LMG 22846</strain>
    </source>
</reference>
<keyword evidence="2" id="KW-1185">Reference proteome</keyword>
<proteinExistence type="predicted"/>
<sequence>MYIYNFYQNNMDWRIAFQLKGRERNKKKVLEAECIEKISFYGKTRSEVLKVLDHYSIEGENDFLSAVLSETWYGKRKTIRLIFTENKVEEKYIKTEYGKLSITKL</sequence>